<evidence type="ECO:0000313" key="16">
    <source>
        <dbReference type="EMBL" id="WRQ87370.1"/>
    </source>
</evidence>
<feature type="domain" description="P-type ATPase A" evidence="13">
    <location>
        <begin position="304"/>
        <end position="401"/>
    </location>
</feature>
<keyword evidence="6" id="KW-0479">Metal-binding</keyword>
<dbReference type="InterPro" id="IPR023214">
    <property type="entry name" value="HAD_sf"/>
</dbReference>
<gene>
    <name evidence="16" type="ORF">K1X11_021360</name>
</gene>
<feature type="transmembrane region" description="Helical" evidence="12">
    <location>
        <begin position="759"/>
        <end position="780"/>
    </location>
</feature>
<comment type="subcellular location">
    <subcellularLocation>
        <location evidence="1">Cell membrane</location>
        <topology evidence="1">Multi-pass membrane protein</topology>
    </subcellularLocation>
</comment>
<dbReference type="EMBL" id="CP139781">
    <property type="protein sequence ID" value="WRQ87370.1"/>
    <property type="molecule type" value="Genomic_DNA"/>
</dbReference>
<evidence type="ECO:0000259" key="15">
    <source>
        <dbReference type="Pfam" id="PF12156"/>
    </source>
</evidence>
<name>A0ABZ1C6V7_9BACT</name>
<feature type="transmembrane region" description="Helical" evidence="12">
    <location>
        <begin position="238"/>
        <end position="259"/>
    </location>
</feature>
<evidence type="ECO:0000259" key="14">
    <source>
        <dbReference type="Pfam" id="PF00403"/>
    </source>
</evidence>
<evidence type="ECO:0000256" key="4">
    <source>
        <dbReference type="ARBA" id="ARBA00022553"/>
    </source>
</evidence>
<evidence type="ECO:0000256" key="8">
    <source>
        <dbReference type="ARBA" id="ARBA00022967"/>
    </source>
</evidence>
<keyword evidence="7" id="KW-0460">Magnesium</keyword>
<feature type="transmembrane region" description="Helical" evidence="12">
    <location>
        <begin position="420"/>
        <end position="438"/>
    </location>
</feature>
<dbReference type="PANTHER" id="PTHR43520">
    <property type="entry name" value="ATP7, ISOFORM B"/>
    <property type="match status" value="1"/>
</dbReference>
<dbReference type="SUPFAM" id="SSF81653">
    <property type="entry name" value="Calcium ATPase, transduction domain A"/>
    <property type="match status" value="1"/>
</dbReference>
<dbReference type="PANTHER" id="PTHR43520:SF5">
    <property type="entry name" value="CATION-TRANSPORTING P-TYPE ATPASE-RELATED"/>
    <property type="match status" value="1"/>
</dbReference>
<feature type="transmembrane region" description="Helical" evidence="12">
    <location>
        <begin position="444"/>
        <end position="468"/>
    </location>
</feature>
<feature type="domain" description="HMA" evidence="14">
    <location>
        <begin position="91"/>
        <end position="152"/>
    </location>
</feature>
<dbReference type="SUPFAM" id="SSF56784">
    <property type="entry name" value="HAD-like"/>
    <property type="match status" value="1"/>
</dbReference>
<dbReference type="Gene3D" id="3.40.50.1000">
    <property type="entry name" value="HAD superfamily/HAD-like"/>
    <property type="match status" value="1"/>
</dbReference>
<feature type="transmembrane region" description="Helical" evidence="12">
    <location>
        <begin position="265"/>
        <end position="285"/>
    </location>
</feature>
<dbReference type="Pfam" id="PF00403">
    <property type="entry name" value="HMA"/>
    <property type="match status" value="1"/>
</dbReference>
<evidence type="ECO:0000256" key="10">
    <source>
        <dbReference type="ARBA" id="ARBA00023065"/>
    </source>
</evidence>
<keyword evidence="10" id="KW-0406">Ion transport</keyword>
<keyword evidence="4" id="KW-0597">Phosphoprotein</keyword>
<evidence type="ECO:0000256" key="6">
    <source>
        <dbReference type="ARBA" id="ARBA00022723"/>
    </source>
</evidence>
<feature type="domain" description="Putative metal-binding" evidence="15">
    <location>
        <begin position="12"/>
        <end position="58"/>
    </location>
</feature>
<evidence type="ECO:0000256" key="7">
    <source>
        <dbReference type="ARBA" id="ARBA00022842"/>
    </source>
</evidence>
<keyword evidence="9 12" id="KW-1133">Transmembrane helix</keyword>
<organism evidence="16 17">
    <name type="scientific">Actomonas aquatica</name>
    <dbReference type="NCBI Taxonomy" id="2866162"/>
    <lineage>
        <taxon>Bacteria</taxon>
        <taxon>Pseudomonadati</taxon>
        <taxon>Verrucomicrobiota</taxon>
        <taxon>Opitutia</taxon>
        <taxon>Opitutales</taxon>
        <taxon>Opitutaceae</taxon>
        <taxon>Actomonas</taxon>
    </lineage>
</organism>
<dbReference type="InterPro" id="IPR059000">
    <property type="entry name" value="ATPase_P-type_domA"/>
</dbReference>
<sequence length="785" mass="84773">MARKAGAAEAACKHCGSPSPAGSEFCCSGCAYVYRMIHEQGLDAYYQIKDDVTVPADAALGQSRDYSWLSSLQAEAEAQVAESGRMPRLQLSVQGLSCAGCVWLIERVFSKQAGAGRIEINAQTGQVRLSWRTDTNPAFDAADFAATLQRFNYLLGPAGTDGASSGESRDLAKRIGLCGAFAMNVMLFTLPAYFGMEASFTYAGLFNTLSLGFGTLSLLAGGGYFLTRAVRALREGVMHIDLPIAVGILGAYLGSFYGWVTGQEAYTYFDFVAGFILLMLVGRWAQVAAVERNQRRLLQQQPTPPRLRVYGDDGAVKELRPDELKTGQTFGVGMGQTVPVEAKLATAEADLNLAWINGEAEPRVFRAGQTVPAGAQNVGRGEVRLTATQDWAQSMLSELLEPVERKNEGERLIERVIQGYLIAIFVIATLAGLGWWWATGDGLHAGAIVTAVLVVSCPCALGLAFPLADEMATVALRKRGMFVRAGDLWGRLQYVRKVVFDKTGTLTLENPVLVEREALDRLSRNARAALHALVRDNPHPVSRALMEALVAGDLPPAMEGQITETVGQGVSLGEWSLGRAGWRDSGAADGATVLTRNGEVMARLHFRDEARRDATVEIQRLRERGLDTFILSGDETSKVAAMARELGLPPDNAYGNQSPQAKAAWLLEHGAQDALMLGDGANDSLAFDAARCRGTPVIHRGVLAEKADFYYLGQGLGGLRALFEVNDVRRRTHWVLLVFMIAYNVTAVGLAVTGHMNPLFAAVLMPLSSLATLVIVGIGMRRAWH</sequence>
<dbReference type="RefSeq" id="WP_324726038.1">
    <property type="nucleotide sequence ID" value="NZ_CP139781.1"/>
</dbReference>
<evidence type="ECO:0000256" key="1">
    <source>
        <dbReference type="ARBA" id="ARBA00004651"/>
    </source>
</evidence>
<dbReference type="InterPro" id="IPR001757">
    <property type="entry name" value="P_typ_ATPase"/>
</dbReference>
<dbReference type="CDD" id="cd00371">
    <property type="entry name" value="HMA"/>
    <property type="match status" value="1"/>
</dbReference>
<keyword evidence="3" id="KW-1003">Cell membrane</keyword>
<evidence type="ECO:0000256" key="5">
    <source>
        <dbReference type="ARBA" id="ARBA00022692"/>
    </source>
</evidence>
<evidence type="ECO:0000256" key="2">
    <source>
        <dbReference type="ARBA" id="ARBA00022448"/>
    </source>
</evidence>
<dbReference type="InterPro" id="IPR036412">
    <property type="entry name" value="HAD-like_sf"/>
</dbReference>
<reference evidence="16 17" key="1">
    <citation type="submission" date="2023-12" db="EMBL/GenBank/DDBJ databases">
        <title>Description of an unclassified Opitutus bacterium of Verrucomicrobiota.</title>
        <authorList>
            <person name="Zhang D.-F."/>
        </authorList>
    </citation>
    <scope>NUCLEOTIDE SEQUENCE [LARGE SCALE GENOMIC DNA]</scope>
    <source>
        <strain evidence="16 17">WL0086</strain>
    </source>
</reference>
<feature type="transmembrane region" description="Helical" evidence="12">
    <location>
        <begin position="734"/>
        <end position="753"/>
    </location>
</feature>
<dbReference type="Pfam" id="PF00702">
    <property type="entry name" value="Hydrolase"/>
    <property type="match status" value="1"/>
</dbReference>
<dbReference type="Gene3D" id="3.40.1110.10">
    <property type="entry name" value="Calcium-transporting ATPase, cytoplasmic domain N"/>
    <property type="match status" value="1"/>
</dbReference>
<evidence type="ECO:0000256" key="3">
    <source>
        <dbReference type="ARBA" id="ARBA00022475"/>
    </source>
</evidence>
<keyword evidence="2" id="KW-0813">Transport</keyword>
<dbReference type="InterPro" id="IPR023299">
    <property type="entry name" value="ATPase_P-typ_cyto_dom_N"/>
</dbReference>
<dbReference type="Gene3D" id="3.30.70.100">
    <property type="match status" value="1"/>
</dbReference>
<accession>A0ABZ1C6V7</accession>
<evidence type="ECO:0000313" key="17">
    <source>
        <dbReference type="Proteomes" id="UP000738431"/>
    </source>
</evidence>
<dbReference type="SUPFAM" id="SSF55008">
    <property type="entry name" value="HMA, heavy metal-associated domain"/>
    <property type="match status" value="1"/>
</dbReference>
<evidence type="ECO:0000256" key="9">
    <source>
        <dbReference type="ARBA" id="ARBA00022989"/>
    </source>
</evidence>
<dbReference type="Pfam" id="PF00122">
    <property type="entry name" value="E1-E2_ATPase"/>
    <property type="match status" value="1"/>
</dbReference>
<dbReference type="InterPro" id="IPR006121">
    <property type="entry name" value="HMA_dom"/>
</dbReference>
<dbReference type="Proteomes" id="UP000738431">
    <property type="component" value="Chromosome"/>
</dbReference>
<dbReference type="Pfam" id="PF12156">
    <property type="entry name" value="ATPase-cat_bd"/>
    <property type="match status" value="1"/>
</dbReference>
<dbReference type="NCBIfam" id="TIGR01494">
    <property type="entry name" value="ATPase_P-type"/>
    <property type="match status" value="1"/>
</dbReference>
<keyword evidence="5 12" id="KW-0812">Transmembrane</keyword>
<keyword evidence="8" id="KW-1278">Translocase</keyword>
<proteinExistence type="predicted"/>
<dbReference type="InterPro" id="IPR036163">
    <property type="entry name" value="HMA_dom_sf"/>
</dbReference>
<dbReference type="Gene3D" id="2.70.150.10">
    <property type="entry name" value="Calcium-transporting ATPase, cytoplasmic transduction domain A"/>
    <property type="match status" value="1"/>
</dbReference>
<keyword evidence="11 12" id="KW-0472">Membrane</keyword>
<evidence type="ECO:0000259" key="13">
    <source>
        <dbReference type="Pfam" id="PF00122"/>
    </source>
</evidence>
<keyword evidence="17" id="KW-1185">Reference proteome</keyword>
<feature type="transmembrane region" description="Helical" evidence="12">
    <location>
        <begin position="175"/>
        <end position="194"/>
    </location>
</feature>
<dbReference type="InterPro" id="IPR021993">
    <property type="entry name" value="ATPase-cat-bd"/>
</dbReference>
<evidence type="ECO:0000256" key="12">
    <source>
        <dbReference type="SAM" id="Phobius"/>
    </source>
</evidence>
<protein>
    <submittedName>
        <fullName evidence="16">Heavy metal translocating P-type ATPase metal-binding domain-containing protein</fullName>
    </submittedName>
</protein>
<evidence type="ECO:0000256" key="11">
    <source>
        <dbReference type="ARBA" id="ARBA00023136"/>
    </source>
</evidence>
<feature type="transmembrane region" description="Helical" evidence="12">
    <location>
        <begin position="200"/>
        <end position="226"/>
    </location>
</feature>
<dbReference type="InterPro" id="IPR008250">
    <property type="entry name" value="ATPase_P-typ_transduc_dom_A_sf"/>
</dbReference>